<evidence type="ECO:0000313" key="3">
    <source>
        <dbReference type="EMBL" id="GAP64703.1"/>
    </source>
</evidence>
<dbReference type="GO" id="GO:0016423">
    <property type="term" value="F:tRNA (guanine) methyltransferase activity"/>
    <property type="evidence" value="ECO:0007669"/>
    <property type="project" value="TreeGrafter"/>
</dbReference>
<feature type="compositionally biased region" description="Basic residues" evidence="1">
    <location>
        <begin position="1"/>
        <end position="16"/>
    </location>
</feature>
<protein>
    <recommendedName>
        <fullName evidence="2">Ribosomal RNA large subunit methyltransferase K/L-like methyltransferase domain-containing protein</fullName>
    </recommendedName>
</protein>
<dbReference type="InterPro" id="IPR000241">
    <property type="entry name" value="RlmKL-like_Mtase"/>
</dbReference>
<name>A0A0M8K9R6_9CHLR</name>
<keyword evidence="4" id="KW-1185">Reference proteome</keyword>
<sequence>MKRKHRSAKSKSRRRRTEATQSALPAPLYEADVADGLEALAAEEVRRRLQPHVSMEPVALRGAVRFRFGDAPRRLFDLKTVLAVFQLHRLDVPRPRALLGDQHWRALCTAAAAIVHLHPPGAFETFYLSAAGAHTATMQRIAEGMANHLGLRRVQTPDEGHFLMRIRRPPEGSAGWDVLFRLTPRPLSARAWRVCNYPGAMNATVAHAMALLTAPHPDDIVFNPCCGSGTLLIERGLIAPAARLLGCDIEPAVLACARENALAAGLAERIEWEAWDACQTPLPEKSVDVILSDLPFGGLVGSHAENERLYPAFVQEMARIARPGARGALITHEVRLLNTVLEAQTAWRVEQVLKVTLGGLHPRIFLLRRQVW</sequence>
<dbReference type="RefSeq" id="WP_152918250.1">
    <property type="nucleotide sequence ID" value="NZ_BBZA01000308.1"/>
</dbReference>
<organism evidence="3 4">
    <name type="scientific">Ardenticatena maritima</name>
    <dbReference type="NCBI Taxonomy" id="872965"/>
    <lineage>
        <taxon>Bacteria</taxon>
        <taxon>Bacillati</taxon>
        <taxon>Chloroflexota</taxon>
        <taxon>Ardenticatenia</taxon>
        <taxon>Ardenticatenales</taxon>
        <taxon>Ardenticatenaceae</taxon>
        <taxon>Ardenticatena</taxon>
    </lineage>
</organism>
<reference evidence="3 4" key="1">
    <citation type="journal article" date="2015" name="Genome Announc.">
        <title>Draft Genome Sequence of a Heterotrophic Facultative Anaerobic Thermophilic Bacterium, Ardenticatena maritima Strain 110ST.</title>
        <authorList>
            <person name="Kawaichi S."/>
            <person name="Yoshida T."/>
            <person name="Sako Y."/>
            <person name="Nakamura R."/>
        </authorList>
    </citation>
    <scope>NUCLEOTIDE SEQUENCE [LARGE SCALE GENOMIC DNA]</scope>
    <source>
        <strain evidence="3 4">110S</strain>
    </source>
</reference>
<dbReference type="CDD" id="cd02440">
    <property type="entry name" value="AdoMet_MTases"/>
    <property type="match status" value="1"/>
</dbReference>
<dbReference type="Proteomes" id="UP000037784">
    <property type="component" value="Unassembled WGS sequence"/>
</dbReference>
<comment type="caution">
    <text evidence="3">The sequence shown here is derived from an EMBL/GenBank/DDBJ whole genome shotgun (WGS) entry which is preliminary data.</text>
</comment>
<proteinExistence type="predicted"/>
<dbReference type="OrthoDB" id="9791556at2"/>
<evidence type="ECO:0000259" key="2">
    <source>
        <dbReference type="Pfam" id="PF01170"/>
    </source>
</evidence>
<accession>A0A0M8K9R6</accession>
<dbReference type="Pfam" id="PF01170">
    <property type="entry name" value="UPF0020"/>
    <property type="match status" value="1"/>
</dbReference>
<dbReference type="PANTHER" id="PTHR14911:SF13">
    <property type="entry name" value="TRNA (GUANINE(6)-N2)-METHYLTRANSFERASE THUMP3"/>
    <property type="match status" value="1"/>
</dbReference>
<reference evidence="4" key="2">
    <citation type="submission" date="2015-08" db="EMBL/GenBank/DDBJ databases">
        <title>Draft Genome Sequence of a Heterotrophic Facultative Anaerobic Bacterium Ardenticatena maritima Strain 110S.</title>
        <authorList>
            <person name="Kawaichi S."/>
            <person name="Yoshida T."/>
            <person name="Sako Y."/>
            <person name="Nakamura R."/>
        </authorList>
    </citation>
    <scope>NUCLEOTIDE SEQUENCE [LARGE SCALE GENOMIC DNA]</scope>
    <source>
        <strain evidence="4">110S</strain>
    </source>
</reference>
<dbReference type="InParanoid" id="A0A0M8K9R6"/>
<dbReference type="InterPro" id="IPR029063">
    <property type="entry name" value="SAM-dependent_MTases_sf"/>
</dbReference>
<dbReference type="SUPFAM" id="SSF53335">
    <property type="entry name" value="S-adenosyl-L-methionine-dependent methyltransferases"/>
    <property type="match status" value="1"/>
</dbReference>
<evidence type="ECO:0000313" key="4">
    <source>
        <dbReference type="Proteomes" id="UP000037784"/>
    </source>
</evidence>
<dbReference type="PANTHER" id="PTHR14911">
    <property type="entry name" value="THUMP DOMAIN-CONTAINING"/>
    <property type="match status" value="1"/>
</dbReference>
<dbReference type="STRING" id="872965.SE16_01750"/>
<feature type="region of interest" description="Disordered" evidence="1">
    <location>
        <begin position="1"/>
        <end position="24"/>
    </location>
</feature>
<feature type="domain" description="Ribosomal RNA large subunit methyltransferase K/L-like methyltransferase" evidence="2">
    <location>
        <begin position="190"/>
        <end position="361"/>
    </location>
</feature>
<dbReference type="EMBL" id="BBZA01000308">
    <property type="protein sequence ID" value="GAP64703.1"/>
    <property type="molecule type" value="Genomic_DNA"/>
</dbReference>
<gene>
    <name evidence="3" type="ORF">ARMA_3126</name>
</gene>
<dbReference type="AlphaFoldDB" id="A0A0M8K9R6"/>
<evidence type="ECO:0000256" key="1">
    <source>
        <dbReference type="SAM" id="MobiDB-lite"/>
    </source>
</evidence>
<dbReference type="Gene3D" id="3.40.50.150">
    <property type="entry name" value="Vaccinia Virus protein VP39"/>
    <property type="match status" value="1"/>
</dbReference>
<dbReference type="GO" id="GO:0030488">
    <property type="term" value="P:tRNA methylation"/>
    <property type="evidence" value="ECO:0007669"/>
    <property type="project" value="TreeGrafter"/>
</dbReference>